<keyword evidence="4" id="KW-0274">FAD</keyword>
<keyword evidence="7" id="KW-1185">Reference proteome</keyword>
<dbReference type="InterPro" id="IPR050641">
    <property type="entry name" value="RIFMO-like"/>
</dbReference>
<dbReference type="GO" id="GO:0071949">
    <property type="term" value="F:FAD binding"/>
    <property type="evidence" value="ECO:0007669"/>
    <property type="project" value="InterPro"/>
</dbReference>
<dbReference type="SUPFAM" id="SSF51905">
    <property type="entry name" value="FAD/NAD(P)-binding domain"/>
    <property type="match status" value="1"/>
</dbReference>
<dbReference type="OrthoDB" id="8670884at2"/>
<evidence type="ECO:0000313" key="6">
    <source>
        <dbReference type="EMBL" id="SDM71036.1"/>
    </source>
</evidence>
<protein>
    <submittedName>
        <fullName evidence="6">2-polyprenyl-6-methoxyphenol hydroxylase</fullName>
    </submittedName>
</protein>
<dbReference type="Gene3D" id="3.50.50.60">
    <property type="entry name" value="FAD/NAD(P)-binding domain"/>
    <property type="match status" value="1"/>
</dbReference>
<dbReference type="AlphaFoldDB" id="A0A1G9VG00"/>
<evidence type="ECO:0000259" key="5">
    <source>
        <dbReference type="Pfam" id="PF01494"/>
    </source>
</evidence>
<feature type="domain" description="FAD-binding" evidence="5">
    <location>
        <begin position="19"/>
        <end position="364"/>
    </location>
</feature>
<gene>
    <name evidence="6" type="ORF">SAMN05660642_03120</name>
</gene>
<evidence type="ECO:0000313" key="7">
    <source>
        <dbReference type="Proteomes" id="UP000198680"/>
    </source>
</evidence>
<dbReference type="Gene3D" id="3.40.30.120">
    <property type="match status" value="1"/>
</dbReference>
<reference evidence="7" key="1">
    <citation type="submission" date="2016-10" db="EMBL/GenBank/DDBJ databases">
        <authorList>
            <person name="Varghese N."/>
            <person name="Submissions S."/>
        </authorList>
    </citation>
    <scope>NUCLEOTIDE SEQUENCE [LARGE SCALE GENOMIC DNA]</scope>
    <source>
        <strain evidence="7">DSM 45419</strain>
    </source>
</reference>
<evidence type="ECO:0000256" key="3">
    <source>
        <dbReference type="ARBA" id="ARBA00022630"/>
    </source>
</evidence>
<dbReference type="InterPro" id="IPR036249">
    <property type="entry name" value="Thioredoxin-like_sf"/>
</dbReference>
<dbReference type="Proteomes" id="UP000198680">
    <property type="component" value="Unassembled WGS sequence"/>
</dbReference>
<comment type="similarity">
    <text evidence="2">Belongs to the PheA/TfdB FAD monooxygenase family.</text>
</comment>
<evidence type="ECO:0000256" key="4">
    <source>
        <dbReference type="ARBA" id="ARBA00022827"/>
    </source>
</evidence>
<keyword evidence="3" id="KW-0285">Flavoprotein</keyword>
<dbReference type="InterPro" id="IPR036188">
    <property type="entry name" value="FAD/NAD-bd_sf"/>
</dbReference>
<dbReference type="PANTHER" id="PTHR43004:SF19">
    <property type="entry name" value="BINDING MONOOXYGENASE, PUTATIVE (JCVI)-RELATED"/>
    <property type="match status" value="1"/>
</dbReference>
<dbReference type="SUPFAM" id="SSF52833">
    <property type="entry name" value="Thioredoxin-like"/>
    <property type="match status" value="1"/>
</dbReference>
<dbReference type="STRING" id="1137991.SAMN05660642_03120"/>
<dbReference type="EMBL" id="FNHE01000008">
    <property type="protein sequence ID" value="SDM71036.1"/>
    <property type="molecule type" value="Genomic_DNA"/>
</dbReference>
<dbReference type="PRINTS" id="PR00420">
    <property type="entry name" value="RNGMNOXGNASE"/>
</dbReference>
<evidence type="ECO:0000256" key="1">
    <source>
        <dbReference type="ARBA" id="ARBA00001974"/>
    </source>
</evidence>
<dbReference type="RefSeq" id="WP_091220074.1">
    <property type="nucleotide sequence ID" value="NZ_FNHE01000008.1"/>
</dbReference>
<proteinExistence type="inferred from homology"/>
<dbReference type="GO" id="GO:0016709">
    <property type="term" value="F:oxidoreductase activity, acting on paired donors, with incorporation or reduction of molecular oxygen, NAD(P)H as one donor, and incorporation of one atom of oxygen"/>
    <property type="evidence" value="ECO:0007669"/>
    <property type="project" value="UniProtKB-ARBA"/>
</dbReference>
<sequence>MARAQSPSGVPVQRRGSPDADVLVVGAGPTGLALACDLCRRGLAVRVVERLPQPEVKSRGKGVQPRTLEVLDDLGVVDRVLEAGWSRDLSVRWYVRRELLVDLHLPGRDPLPDVPHPNLVLIPQWRTEQILRERLAELGGAVEWGRELVGLEQEEDGVVARVATSPGGAVETIRAAWVVGCDGGHSRVRDLLELAMEGDSREERFLFGDVEIEGLEPADSGFVWFDGGEYLAASPFRGLRSWQVQASLPPAADGTEQPESLELLQRLFAERSGLSHVRLSHPTWLSTWHSNVRLVDRYRVGRVLVAGDAAHLHSPVGGQGMNTGVQDAYNLGWKLGLVVRGRASDRLLDTYEEERRPIARAVLSGSDLGYRAVFGADPVTTFLREHVLTPALRVPAVQRAILGGVSELDLDYRESSLAEDHRARVTATRWRPGHDDERADAVDRVRFARGVRAGDRAPDGAVQDADTGRPTRLFDAFRGPHSTLLLLDGEARTDDGYTSLAGIADRVERLFGADVRPWVVVWGRRSPVGLAGRRVLLDPDGETHRRYGATAEALYLVRPDGYVGLRAQPASEEVLVRYLGRVLDRVAADREPASTSPAGSAR</sequence>
<accession>A0A1G9VG00</accession>
<dbReference type="Gene3D" id="3.30.70.2450">
    <property type="match status" value="1"/>
</dbReference>
<dbReference type="InterPro" id="IPR002938">
    <property type="entry name" value="FAD-bd"/>
</dbReference>
<dbReference type="Pfam" id="PF01494">
    <property type="entry name" value="FAD_binding_3"/>
    <property type="match status" value="1"/>
</dbReference>
<name>A0A1G9VG00_9ACTN</name>
<evidence type="ECO:0000256" key="2">
    <source>
        <dbReference type="ARBA" id="ARBA00007801"/>
    </source>
</evidence>
<dbReference type="Pfam" id="PF21274">
    <property type="entry name" value="Rng_hyd_C"/>
    <property type="match status" value="1"/>
</dbReference>
<dbReference type="PANTHER" id="PTHR43004">
    <property type="entry name" value="TRK SYSTEM POTASSIUM UPTAKE PROTEIN"/>
    <property type="match status" value="1"/>
</dbReference>
<organism evidence="6 7">
    <name type="scientific">Geodermatophilus siccatus</name>
    <dbReference type="NCBI Taxonomy" id="1137991"/>
    <lineage>
        <taxon>Bacteria</taxon>
        <taxon>Bacillati</taxon>
        <taxon>Actinomycetota</taxon>
        <taxon>Actinomycetes</taxon>
        <taxon>Geodermatophilales</taxon>
        <taxon>Geodermatophilaceae</taxon>
        <taxon>Geodermatophilus</taxon>
    </lineage>
</organism>
<comment type="cofactor">
    <cofactor evidence="1">
        <name>FAD</name>
        <dbReference type="ChEBI" id="CHEBI:57692"/>
    </cofactor>
</comment>